<gene>
    <name evidence="1" type="ORF">JZ751_010920</name>
</gene>
<protein>
    <submittedName>
        <fullName evidence="1">Uncharacterized protein</fullName>
    </submittedName>
</protein>
<reference evidence="1" key="1">
    <citation type="thesis" date="2021" institute="BYU ScholarsArchive" country="Provo, UT, USA">
        <title>Applications of and Algorithms for Genome Assembly and Genomic Analyses with an Emphasis on Marine Teleosts.</title>
        <authorList>
            <person name="Pickett B.D."/>
        </authorList>
    </citation>
    <scope>NUCLEOTIDE SEQUENCE</scope>
    <source>
        <strain evidence="1">HI-2016</strain>
    </source>
</reference>
<dbReference type="EMBL" id="JAFBMS010000020">
    <property type="protein sequence ID" value="KAG9344251.1"/>
    <property type="molecule type" value="Genomic_DNA"/>
</dbReference>
<evidence type="ECO:0000313" key="2">
    <source>
        <dbReference type="Proteomes" id="UP000824540"/>
    </source>
</evidence>
<dbReference type="Proteomes" id="UP000824540">
    <property type="component" value="Unassembled WGS sequence"/>
</dbReference>
<accession>A0A8T2NYN5</accession>
<name>A0A8T2NYN5_9TELE</name>
<keyword evidence="2" id="KW-1185">Reference proteome</keyword>
<proteinExistence type="predicted"/>
<organism evidence="1 2">
    <name type="scientific">Albula glossodonta</name>
    <name type="common">roundjaw bonefish</name>
    <dbReference type="NCBI Taxonomy" id="121402"/>
    <lineage>
        <taxon>Eukaryota</taxon>
        <taxon>Metazoa</taxon>
        <taxon>Chordata</taxon>
        <taxon>Craniata</taxon>
        <taxon>Vertebrata</taxon>
        <taxon>Euteleostomi</taxon>
        <taxon>Actinopterygii</taxon>
        <taxon>Neopterygii</taxon>
        <taxon>Teleostei</taxon>
        <taxon>Albuliformes</taxon>
        <taxon>Albulidae</taxon>
        <taxon>Albula</taxon>
    </lineage>
</organism>
<evidence type="ECO:0000313" key="1">
    <source>
        <dbReference type="EMBL" id="KAG9344251.1"/>
    </source>
</evidence>
<dbReference type="AlphaFoldDB" id="A0A8T2NYN5"/>
<sequence length="61" mass="7021">MTRPGQELCMIGFSFDSQTDSRMTWLISATVAEYVNDRLLKFNICSTLSTLIGLHEPRDYF</sequence>
<comment type="caution">
    <text evidence="1">The sequence shown here is derived from an EMBL/GenBank/DDBJ whole genome shotgun (WGS) entry which is preliminary data.</text>
</comment>